<dbReference type="Proteomes" id="UP001362999">
    <property type="component" value="Unassembled WGS sequence"/>
</dbReference>
<dbReference type="EMBL" id="JAWWNJ010000039">
    <property type="protein sequence ID" value="KAK7021154.1"/>
    <property type="molecule type" value="Genomic_DNA"/>
</dbReference>
<gene>
    <name evidence="2" type="ORF">R3P38DRAFT_2781121</name>
</gene>
<dbReference type="AlphaFoldDB" id="A0AAW0B5I7"/>
<name>A0AAW0B5I7_9AGAR</name>
<accession>A0AAW0B5I7</accession>
<evidence type="ECO:0008006" key="4">
    <source>
        <dbReference type="Google" id="ProtNLM"/>
    </source>
</evidence>
<sequence length="528" mass="61100">MSGEGPRERLAKDTPNQKNHKKLRQRHRTQKKGKYSRKHTTRQRIQEADHQVKANKSRQQTQNARQTACSYLQTTPRQKMPTINDKLSRDVLEEILDIALLANTIENTAATRQQTSDTCGKWRDIIKDTPRYWRKVFVGRRTQPDFLDWQFSQSSGGPMQIEIQGRDIPRTHWHASTEPMRGAPDIETMANKLERCLVPEFHRVATLTVEAEHIADWIALVKNTSQCATDRLHSVEFTIGTKNPIRMTLADLAAISRGTQIPWIPTLPGSKWHNIQSLKIKDLIPISGEWNAHANLTKLEIKGAHHVRKQDVLTMLRAAKRLRELVLEDVIFMTDSEAWERPRITDITLHSVERLKFMNWGNQTWSILQHLRMPALKVLSLTLMGPETFGAVAPTCGHLLNTVQYLELKFIGTPADGEATIWKGLCDVKTIDISQSMLETWDSLERYMANQGDVWPELEEIRLRRCLTKRQASKILLAEHMRGKRVIAWMTEEEDETPLLKEMTTFEMKRNRVEDTTKRVEEIWHETN</sequence>
<organism evidence="2 3">
    <name type="scientific">Favolaschia claudopus</name>
    <dbReference type="NCBI Taxonomy" id="2862362"/>
    <lineage>
        <taxon>Eukaryota</taxon>
        <taxon>Fungi</taxon>
        <taxon>Dikarya</taxon>
        <taxon>Basidiomycota</taxon>
        <taxon>Agaricomycotina</taxon>
        <taxon>Agaricomycetes</taxon>
        <taxon>Agaricomycetidae</taxon>
        <taxon>Agaricales</taxon>
        <taxon>Marasmiineae</taxon>
        <taxon>Mycenaceae</taxon>
        <taxon>Favolaschia</taxon>
    </lineage>
</organism>
<dbReference type="InterPro" id="IPR032675">
    <property type="entry name" value="LRR_dom_sf"/>
</dbReference>
<proteinExistence type="predicted"/>
<evidence type="ECO:0000256" key="1">
    <source>
        <dbReference type="SAM" id="MobiDB-lite"/>
    </source>
</evidence>
<feature type="compositionally biased region" description="Basic and acidic residues" evidence="1">
    <location>
        <begin position="1"/>
        <end position="12"/>
    </location>
</feature>
<keyword evidence="3" id="KW-1185">Reference proteome</keyword>
<feature type="compositionally biased region" description="Basic residues" evidence="1">
    <location>
        <begin position="18"/>
        <end position="42"/>
    </location>
</feature>
<evidence type="ECO:0000313" key="2">
    <source>
        <dbReference type="EMBL" id="KAK7021154.1"/>
    </source>
</evidence>
<feature type="region of interest" description="Disordered" evidence="1">
    <location>
        <begin position="1"/>
        <end position="65"/>
    </location>
</feature>
<dbReference type="Gene3D" id="3.80.10.10">
    <property type="entry name" value="Ribonuclease Inhibitor"/>
    <property type="match status" value="1"/>
</dbReference>
<evidence type="ECO:0000313" key="3">
    <source>
        <dbReference type="Proteomes" id="UP001362999"/>
    </source>
</evidence>
<reference evidence="2 3" key="1">
    <citation type="journal article" date="2024" name="J Genomics">
        <title>Draft genome sequencing and assembly of Favolaschia claudopus CIRM-BRFM 2984 isolated from oak limbs.</title>
        <authorList>
            <person name="Navarro D."/>
            <person name="Drula E."/>
            <person name="Chaduli D."/>
            <person name="Cazenave R."/>
            <person name="Ahrendt S."/>
            <person name="Wang J."/>
            <person name="Lipzen A."/>
            <person name="Daum C."/>
            <person name="Barry K."/>
            <person name="Grigoriev I.V."/>
            <person name="Favel A."/>
            <person name="Rosso M.N."/>
            <person name="Martin F."/>
        </authorList>
    </citation>
    <scope>NUCLEOTIDE SEQUENCE [LARGE SCALE GENOMIC DNA]</scope>
    <source>
        <strain evidence="2 3">CIRM-BRFM 2984</strain>
    </source>
</reference>
<comment type="caution">
    <text evidence="2">The sequence shown here is derived from an EMBL/GenBank/DDBJ whole genome shotgun (WGS) entry which is preliminary data.</text>
</comment>
<protein>
    <recommendedName>
        <fullName evidence="4">F-box domain-containing protein</fullName>
    </recommendedName>
</protein>
<dbReference type="SUPFAM" id="SSF52047">
    <property type="entry name" value="RNI-like"/>
    <property type="match status" value="1"/>
</dbReference>